<dbReference type="Proteomes" id="UP000263268">
    <property type="component" value="Unassembled WGS sequence"/>
</dbReference>
<organism evidence="1 2">
    <name type="scientific">Xanthomarina gelatinilytica</name>
    <dbReference type="NCBI Taxonomy" id="1137281"/>
    <lineage>
        <taxon>Bacteria</taxon>
        <taxon>Pseudomonadati</taxon>
        <taxon>Bacteroidota</taxon>
        <taxon>Flavobacteriia</taxon>
        <taxon>Flavobacteriales</taxon>
        <taxon>Flavobacteriaceae</taxon>
        <taxon>Xanthomarina</taxon>
    </lineage>
</organism>
<accession>A0A3D6BY44</accession>
<protein>
    <recommendedName>
        <fullName evidence="3">SGNH/GDSL hydrolase family protein</fullName>
    </recommendedName>
</protein>
<feature type="non-terminal residue" evidence="1">
    <location>
        <position position="1"/>
    </location>
</feature>
<comment type="caution">
    <text evidence="1">The sequence shown here is derived from an EMBL/GenBank/DDBJ whole genome shotgun (WGS) entry which is preliminary data.</text>
</comment>
<name>A0A3D6BY44_9FLAO</name>
<evidence type="ECO:0000313" key="1">
    <source>
        <dbReference type="EMBL" id="HCY82975.1"/>
    </source>
</evidence>
<gene>
    <name evidence="1" type="ORF">DHV22_15955</name>
</gene>
<dbReference type="AlphaFoldDB" id="A0A3D6BY44"/>
<proteinExistence type="predicted"/>
<reference evidence="1 2" key="1">
    <citation type="journal article" date="2018" name="Nat. Biotechnol.">
        <title>A standardized bacterial taxonomy based on genome phylogeny substantially revises the tree of life.</title>
        <authorList>
            <person name="Parks D.H."/>
            <person name="Chuvochina M."/>
            <person name="Waite D.W."/>
            <person name="Rinke C."/>
            <person name="Skarshewski A."/>
            <person name="Chaumeil P.A."/>
            <person name="Hugenholtz P."/>
        </authorList>
    </citation>
    <scope>NUCLEOTIDE SEQUENCE [LARGE SCALE GENOMIC DNA]</scope>
    <source>
        <strain evidence="1">UBA10227</strain>
    </source>
</reference>
<evidence type="ECO:0008006" key="3">
    <source>
        <dbReference type="Google" id="ProtNLM"/>
    </source>
</evidence>
<sequence>QIPNYLAFFEIADHYLLATNNGLSYQQEVAKGILKNVKRILKNRYLTIDSLGGFRHVDSSRLAAILDTVSYDPQKQYSLNENRLSKYDITYLNKMVTFCKNNNIQVIFVRSPYHVMFDGHRYENIFQAYKKEHFPNIPFLDFQDFPMDDSEFKDLEHLNLKGARKFSLWFEKLSK</sequence>
<dbReference type="EMBL" id="DPRK01000255">
    <property type="protein sequence ID" value="HCY82975.1"/>
    <property type="molecule type" value="Genomic_DNA"/>
</dbReference>
<evidence type="ECO:0000313" key="2">
    <source>
        <dbReference type="Proteomes" id="UP000263268"/>
    </source>
</evidence>